<feature type="domain" description="YcaO" evidence="1">
    <location>
        <begin position="1"/>
        <end position="155"/>
    </location>
</feature>
<dbReference type="AlphaFoldDB" id="A0A366KC06"/>
<reference evidence="2 3" key="1">
    <citation type="submission" date="2017-10" db="EMBL/GenBank/DDBJ databases">
        <title>Bifidobacterium xylocopum sp. nov. and Bifidobacterium aemilianum sp. nov., from the carpenter bee (Xylocopa violacea) digestive tract.</title>
        <authorList>
            <person name="Alberoni D."/>
            <person name="Baffoni L."/>
            <person name="Di Gioia D."/>
            <person name="Gaggia F."/>
            <person name="Biavati B."/>
        </authorList>
    </citation>
    <scope>NUCLEOTIDE SEQUENCE [LARGE SCALE GENOMIC DNA]</scope>
    <source>
        <strain evidence="2 3">XV2</strain>
    </source>
</reference>
<dbReference type="PROSITE" id="PS51664">
    <property type="entry name" value="YCAO"/>
    <property type="match status" value="1"/>
</dbReference>
<dbReference type="RefSeq" id="WP_113853899.1">
    <property type="nucleotide sequence ID" value="NZ_PDCH01000016.1"/>
</dbReference>
<dbReference type="Pfam" id="PF02624">
    <property type="entry name" value="YcaO"/>
    <property type="match status" value="1"/>
</dbReference>
<dbReference type="OrthoDB" id="2379922at2"/>
<dbReference type="PANTHER" id="PTHR37809">
    <property type="entry name" value="RIBOSOMAL PROTEIN S12 METHYLTHIOTRANSFERASE ACCESSORY FACTOR YCAO"/>
    <property type="match status" value="1"/>
</dbReference>
<dbReference type="Gene3D" id="3.30.1330.230">
    <property type="match status" value="1"/>
</dbReference>
<dbReference type="EMBL" id="PDCH01000016">
    <property type="protein sequence ID" value="RBP98897.1"/>
    <property type="molecule type" value="Genomic_DNA"/>
</dbReference>
<keyword evidence="3" id="KW-1185">Reference proteome</keyword>
<dbReference type="Proteomes" id="UP000252345">
    <property type="component" value="Unassembled WGS sequence"/>
</dbReference>
<comment type="caution">
    <text evidence="2">The sequence shown here is derived from an EMBL/GenBank/DDBJ whole genome shotgun (WGS) entry which is preliminary data.</text>
</comment>
<organism evidence="2 3">
    <name type="scientific">Bifidobacterium xylocopae</name>
    <dbReference type="NCBI Taxonomy" id="2493119"/>
    <lineage>
        <taxon>Bacteria</taxon>
        <taxon>Bacillati</taxon>
        <taxon>Actinomycetota</taxon>
        <taxon>Actinomycetes</taxon>
        <taxon>Bifidobacteriales</taxon>
        <taxon>Bifidobacteriaceae</taxon>
        <taxon>Bifidobacterium</taxon>
    </lineage>
</organism>
<protein>
    <recommendedName>
        <fullName evidence="1">YcaO domain-containing protein</fullName>
    </recommendedName>
</protein>
<proteinExistence type="predicted"/>
<sequence>MLLGFGSHADVSRAATRAVTEVIQFQASLPEEVIGDNLPDRLTGSEAIDWYTFQTLEANDFLLPQGQIDPSQYRAQREYDVKQLIAAIESVGTTVFLLDATRPDIGIPVVRCVAPGLRSWWRRLAPGRLYDVPVQLGWLTTAHTEEEMNPIGMFF</sequence>
<evidence type="ECO:0000313" key="2">
    <source>
        <dbReference type="EMBL" id="RBP98897.1"/>
    </source>
</evidence>
<dbReference type="PANTHER" id="PTHR37809:SF1">
    <property type="entry name" value="RIBOSOMAL PROTEIN S12 METHYLTHIOTRANSFERASE ACCESSORY FACTOR YCAO"/>
    <property type="match status" value="1"/>
</dbReference>
<evidence type="ECO:0000259" key="1">
    <source>
        <dbReference type="PROSITE" id="PS51664"/>
    </source>
</evidence>
<name>A0A366KC06_9BIFI</name>
<accession>A0A366KC06</accession>
<evidence type="ECO:0000313" key="3">
    <source>
        <dbReference type="Proteomes" id="UP000252345"/>
    </source>
</evidence>
<gene>
    <name evidence="2" type="ORF">CRD59_06575</name>
</gene>
<dbReference type="InterPro" id="IPR003776">
    <property type="entry name" value="YcaO-like_dom"/>
</dbReference>